<proteinExistence type="predicted"/>
<accession>A0A644XC50</accession>
<reference evidence="1" key="1">
    <citation type="submission" date="2019-08" db="EMBL/GenBank/DDBJ databases">
        <authorList>
            <person name="Kucharzyk K."/>
            <person name="Murdoch R.W."/>
            <person name="Higgins S."/>
            <person name="Loffler F."/>
        </authorList>
    </citation>
    <scope>NUCLEOTIDE SEQUENCE</scope>
</reference>
<dbReference type="InterPro" id="IPR051082">
    <property type="entry name" value="Pentapeptide-BTB/POZ_domain"/>
</dbReference>
<dbReference type="EMBL" id="VSSQ01002104">
    <property type="protein sequence ID" value="MPM13331.1"/>
    <property type="molecule type" value="Genomic_DNA"/>
</dbReference>
<dbReference type="SUPFAM" id="SSF141571">
    <property type="entry name" value="Pentapeptide repeat-like"/>
    <property type="match status" value="1"/>
</dbReference>
<dbReference type="AlphaFoldDB" id="A0A644XC50"/>
<dbReference type="PANTHER" id="PTHR14136:SF17">
    <property type="entry name" value="BTB_POZ DOMAIN-CONTAINING PROTEIN KCTD9"/>
    <property type="match status" value="1"/>
</dbReference>
<dbReference type="Pfam" id="PF00805">
    <property type="entry name" value="Pentapeptide"/>
    <property type="match status" value="1"/>
</dbReference>
<comment type="caution">
    <text evidence="1">The sequence shown here is derived from an EMBL/GenBank/DDBJ whole genome shotgun (WGS) entry which is preliminary data.</text>
</comment>
<protein>
    <recommendedName>
        <fullName evidence="2">Pentapeptide repeat-containing protein</fullName>
    </recommendedName>
</protein>
<dbReference type="InterPro" id="IPR001646">
    <property type="entry name" value="5peptide_repeat"/>
</dbReference>
<dbReference type="Gene3D" id="2.160.20.80">
    <property type="entry name" value="E3 ubiquitin-protein ligase SopA"/>
    <property type="match status" value="1"/>
</dbReference>
<name>A0A644XC50_9ZZZZ</name>
<gene>
    <name evidence="1" type="ORF">SDC9_59687</name>
</gene>
<organism evidence="1">
    <name type="scientific">bioreactor metagenome</name>
    <dbReference type="NCBI Taxonomy" id="1076179"/>
    <lineage>
        <taxon>unclassified sequences</taxon>
        <taxon>metagenomes</taxon>
        <taxon>ecological metagenomes</taxon>
    </lineage>
</organism>
<evidence type="ECO:0000313" key="1">
    <source>
        <dbReference type="EMBL" id="MPM13331.1"/>
    </source>
</evidence>
<evidence type="ECO:0008006" key="2">
    <source>
        <dbReference type="Google" id="ProtNLM"/>
    </source>
</evidence>
<sequence>MNVRWIKMNYKELQPDCEKCFGLCCVALYFSAIDGFPVNKDAGKPCINLKGDFKCKVHGELNKKGLKGCIAYDCIGAGQKVAQVTYLGHDWKKKPESSKQMFDVFIIMKQLHEMLWYLNEAVRLQYNNNINKEMLIKKIDEIKNITNLEAKSIIKLDLILTRMGVNKLLLQTSEFLRLKVNSDKKSLKGKKALGGGLNLMGADLRKKDLRGVNLSGAFLIAANLKNVDLSWTDLIGADLRDADLSGANLRNSIFITQAQINSAKGDVNTKLPESLSKPNHWLI</sequence>
<dbReference type="PANTHER" id="PTHR14136">
    <property type="entry name" value="BTB_POZ DOMAIN-CONTAINING PROTEIN KCTD9"/>
    <property type="match status" value="1"/>
</dbReference>